<dbReference type="AlphaFoldDB" id="A0A942EC95"/>
<evidence type="ECO:0000259" key="5">
    <source>
        <dbReference type="Pfam" id="PF07992"/>
    </source>
</evidence>
<dbReference type="InterPro" id="IPR023753">
    <property type="entry name" value="FAD/NAD-binding_dom"/>
</dbReference>
<dbReference type="PRINTS" id="PR00368">
    <property type="entry name" value="FADPNR"/>
</dbReference>
<dbReference type="Pfam" id="PF02852">
    <property type="entry name" value="Pyr_redox_dim"/>
    <property type="match status" value="1"/>
</dbReference>
<comment type="caution">
    <text evidence="6">The sequence shown here is derived from an EMBL/GenBank/DDBJ whole genome shotgun (WGS) entry which is preliminary data.</text>
</comment>
<keyword evidence="3" id="KW-0274">FAD</keyword>
<dbReference type="SUPFAM" id="SSF51905">
    <property type="entry name" value="FAD/NAD(P)-binding domain"/>
    <property type="match status" value="1"/>
</dbReference>
<keyword evidence="2" id="KW-0285">Flavoprotein</keyword>
<evidence type="ECO:0000256" key="3">
    <source>
        <dbReference type="ARBA" id="ARBA00022827"/>
    </source>
</evidence>
<proteinExistence type="predicted"/>
<name>A0A942EC95_9HYPH</name>
<dbReference type="GO" id="GO:0003955">
    <property type="term" value="F:NAD(P)H dehydrogenase (quinone) activity"/>
    <property type="evidence" value="ECO:0007669"/>
    <property type="project" value="TreeGrafter"/>
</dbReference>
<dbReference type="Pfam" id="PF07992">
    <property type="entry name" value="Pyr_redox_2"/>
    <property type="match status" value="1"/>
</dbReference>
<evidence type="ECO:0000256" key="2">
    <source>
        <dbReference type="ARBA" id="ARBA00022630"/>
    </source>
</evidence>
<organism evidence="6 7">
    <name type="scientific">Devosia litorisediminis</name>
    <dbReference type="NCBI Taxonomy" id="2829817"/>
    <lineage>
        <taxon>Bacteria</taxon>
        <taxon>Pseudomonadati</taxon>
        <taxon>Pseudomonadota</taxon>
        <taxon>Alphaproteobacteria</taxon>
        <taxon>Hyphomicrobiales</taxon>
        <taxon>Devosiaceae</taxon>
        <taxon>Devosia</taxon>
    </lineage>
</organism>
<dbReference type="Gene3D" id="3.50.50.60">
    <property type="entry name" value="FAD/NAD(P)-binding domain"/>
    <property type="match status" value="2"/>
</dbReference>
<keyword evidence="7" id="KW-1185">Reference proteome</keyword>
<evidence type="ECO:0000259" key="4">
    <source>
        <dbReference type="Pfam" id="PF02852"/>
    </source>
</evidence>
<dbReference type="PANTHER" id="PTHR43014:SF2">
    <property type="entry name" value="MERCURIC REDUCTASE"/>
    <property type="match status" value="1"/>
</dbReference>
<dbReference type="Gene3D" id="3.30.390.30">
    <property type="match status" value="1"/>
</dbReference>
<dbReference type="Proteomes" id="UP000678281">
    <property type="component" value="Unassembled WGS sequence"/>
</dbReference>
<dbReference type="EMBL" id="JAGXTP010000002">
    <property type="protein sequence ID" value="MBS3849764.1"/>
    <property type="molecule type" value="Genomic_DNA"/>
</dbReference>
<dbReference type="InterPro" id="IPR004099">
    <property type="entry name" value="Pyr_nucl-diS_OxRdtase_dimer"/>
</dbReference>
<dbReference type="PANTHER" id="PTHR43014">
    <property type="entry name" value="MERCURIC REDUCTASE"/>
    <property type="match status" value="1"/>
</dbReference>
<evidence type="ECO:0000313" key="7">
    <source>
        <dbReference type="Proteomes" id="UP000678281"/>
    </source>
</evidence>
<feature type="domain" description="Pyridine nucleotide-disulphide oxidoreductase dimerisation" evidence="4">
    <location>
        <begin position="350"/>
        <end position="441"/>
    </location>
</feature>
<evidence type="ECO:0000313" key="6">
    <source>
        <dbReference type="EMBL" id="MBS3849764.1"/>
    </source>
</evidence>
<reference evidence="6" key="1">
    <citation type="submission" date="2021-04" db="EMBL/GenBank/DDBJ databases">
        <title>Devosia litorisediminis sp. nov., isolated from a sand dune.</title>
        <authorList>
            <person name="Park S."/>
            <person name="Yoon J.-H."/>
        </authorList>
    </citation>
    <scope>NUCLEOTIDE SEQUENCE</scope>
    <source>
        <strain evidence="6">BSSL-BM10</strain>
    </source>
</reference>
<dbReference type="GO" id="GO:0050660">
    <property type="term" value="F:flavin adenine dinucleotide binding"/>
    <property type="evidence" value="ECO:0007669"/>
    <property type="project" value="TreeGrafter"/>
</dbReference>
<dbReference type="InterPro" id="IPR016156">
    <property type="entry name" value="FAD/NAD-linked_Rdtase_dimer_sf"/>
</dbReference>
<sequence>MPLADMVDILKPDLCIIGAGALGISLAIDARARNLSVVLVQRPGDEPGNAARDEAVRAAFMASAARAHAMRTASALGLKDTDPKPSFRAIGERASAIADAVAPQTAPDRLAALGVILRDEPAAFSDRQTLRVGTTLVRAGQFVLATGSHPTTPDLPGHDKVQSFNPDTILANMRKLSHLVVIGGDATALELAQAYRRLGSDVTVVPHGPLLEGFDPEPVAILLRSLRQEGVAILDGASVTAILPRSQGTGIAIAHADGSLDTLDVSHILLAFGRVPDLGPELLEQARLKRDPARPDFLQLSPQGQTSNGRVTAIGGAAGIYDAQSALRQAAIVLQRATGAAAGRINPLLVPHSVNTSPAIAQIGLVETANGLRPGQMVLRANASETTAARASADLPGNTKLITTSDGTILGAAMIGAHSSETIAMLALALERGMGAADLAGLLLPPASPAAQLVDLGRQFIAQHRPSDWARRRAALRRLLP</sequence>
<evidence type="ECO:0000256" key="1">
    <source>
        <dbReference type="ARBA" id="ARBA00001974"/>
    </source>
</evidence>
<accession>A0A942EC95</accession>
<dbReference type="RefSeq" id="WP_212659397.1">
    <property type="nucleotide sequence ID" value="NZ_JAGXTP010000002.1"/>
</dbReference>
<dbReference type="InterPro" id="IPR036188">
    <property type="entry name" value="FAD/NAD-bd_sf"/>
</dbReference>
<dbReference type="PRINTS" id="PR00411">
    <property type="entry name" value="PNDRDTASEI"/>
</dbReference>
<feature type="domain" description="FAD/NAD(P)-binding" evidence="5">
    <location>
        <begin position="13"/>
        <end position="330"/>
    </location>
</feature>
<protein>
    <submittedName>
        <fullName evidence="6">NAD(P)/FAD-dependent oxidoreductase</fullName>
    </submittedName>
</protein>
<gene>
    <name evidence="6" type="ORF">KD146_13750</name>
</gene>
<dbReference type="SUPFAM" id="SSF55424">
    <property type="entry name" value="FAD/NAD-linked reductases, dimerisation (C-terminal) domain"/>
    <property type="match status" value="1"/>
</dbReference>
<comment type="cofactor">
    <cofactor evidence="1">
        <name>FAD</name>
        <dbReference type="ChEBI" id="CHEBI:57692"/>
    </cofactor>
</comment>